<dbReference type="InterPro" id="IPR045017">
    <property type="entry name" value="DECR2-like"/>
</dbReference>
<proteinExistence type="predicted"/>
<dbReference type="InterPro" id="IPR036291">
    <property type="entry name" value="NAD(P)-bd_dom_sf"/>
</dbReference>
<dbReference type="GO" id="GO:0008670">
    <property type="term" value="F:2,4-dienoyl-CoA reductase (NADPH) activity"/>
    <property type="evidence" value="ECO:0007669"/>
    <property type="project" value="InterPro"/>
</dbReference>
<evidence type="ECO:0000256" key="4">
    <source>
        <dbReference type="ARBA" id="ARBA00048009"/>
    </source>
</evidence>
<dbReference type="GO" id="GO:0009062">
    <property type="term" value="P:fatty acid catabolic process"/>
    <property type="evidence" value="ECO:0007669"/>
    <property type="project" value="InterPro"/>
</dbReference>
<dbReference type="PANTHER" id="PTHR43296:SF2">
    <property type="entry name" value="PEROXISOMAL 2,4-DIENOYL-COA REDUCTASE [(3E)-ENOYL-COA-PRODUCING]"/>
    <property type="match status" value="1"/>
</dbReference>
<dbReference type="GO" id="GO:0005777">
    <property type="term" value="C:peroxisome"/>
    <property type="evidence" value="ECO:0007669"/>
    <property type="project" value="TreeGrafter"/>
</dbReference>
<accession>A0A7S4DUV9</accession>
<evidence type="ECO:0000256" key="3">
    <source>
        <dbReference type="ARBA" id="ARBA00026117"/>
    </source>
</evidence>
<gene>
    <name evidence="6" type="ORF">LGLO00237_LOCUS23355</name>
</gene>
<dbReference type="Pfam" id="PF13561">
    <property type="entry name" value="adh_short_C2"/>
    <property type="match status" value="1"/>
</dbReference>
<keyword evidence="1" id="KW-0521">NADP</keyword>
<dbReference type="EC" id="1.3.1.124" evidence="3"/>
<dbReference type="PRINTS" id="PR00080">
    <property type="entry name" value="SDRFAMILY"/>
</dbReference>
<dbReference type="PRINTS" id="PR00081">
    <property type="entry name" value="GDHRDH"/>
</dbReference>
<keyword evidence="2" id="KW-0560">Oxidoreductase</keyword>
<dbReference type="EMBL" id="HBIV01032768">
    <property type="protein sequence ID" value="CAE0671706.1"/>
    <property type="molecule type" value="Transcribed_RNA"/>
</dbReference>
<reference evidence="6" key="1">
    <citation type="submission" date="2021-01" db="EMBL/GenBank/DDBJ databases">
        <authorList>
            <person name="Corre E."/>
            <person name="Pelletier E."/>
            <person name="Niang G."/>
            <person name="Scheremetjew M."/>
            <person name="Finn R."/>
            <person name="Kale V."/>
            <person name="Holt S."/>
            <person name="Cochrane G."/>
            <person name="Meng A."/>
            <person name="Brown T."/>
            <person name="Cohen L."/>
        </authorList>
    </citation>
    <scope>NUCLEOTIDE SEQUENCE</scope>
    <source>
        <strain evidence="6">CCCM811</strain>
    </source>
</reference>
<comment type="catalytic activity">
    <reaction evidence="4">
        <text>a (2E,4E)-dienoyl-CoA + NADPH + H(+) = a 4,5-saturated-(3E)-enoyl-CoA + NADP(+)</text>
        <dbReference type="Rhea" id="RHEA:45912"/>
        <dbReference type="ChEBI" id="CHEBI:15378"/>
        <dbReference type="ChEBI" id="CHEBI:57783"/>
        <dbReference type="ChEBI" id="CHEBI:58349"/>
        <dbReference type="ChEBI" id="CHEBI:85101"/>
        <dbReference type="ChEBI" id="CHEBI:85493"/>
        <dbReference type="EC" id="1.3.1.124"/>
    </reaction>
</comment>
<evidence type="ECO:0000256" key="1">
    <source>
        <dbReference type="ARBA" id="ARBA00022857"/>
    </source>
</evidence>
<comment type="catalytic activity">
    <reaction evidence="5">
        <text>a (2E,4Z)-dienoyl-CoA + NADPH + H(+) = a 4,5-saturated-(3E)-enoyl-CoA + NADP(+)</text>
        <dbReference type="Rhea" id="RHEA:61892"/>
        <dbReference type="ChEBI" id="CHEBI:15378"/>
        <dbReference type="ChEBI" id="CHEBI:57783"/>
        <dbReference type="ChEBI" id="CHEBI:58349"/>
        <dbReference type="ChEBI" id="CHEBI:85099"/>
        <dbReference type="ChEBI" id="CHEBI:85493"/>
        <dbReference type="EC" id="1.3.1.124"/>
    </reaction>
</comment>
<dbReference type="SUPFAM" id="SSF51735">
    <property type="entry name" value="NAD(P)-binding Rossmann-fold domains"/>
    <property type="match status" value="1"/>
</dbReference>
<organism evidence="6">
    <name type="scientific">Lotharella globosa</name>
    <dbReference type="NCBI Taxonomy" id="91324"/>
    <lineage>
        <taxon>Eukaryota</taxon>
        <taxon>Sar</taxon>
        <taxon>Rhizaria</taxon>
        <taxon>Cercozoa</taxon>
        <taxon>Chlorarachniophyceae</taxon>
        <taxon>Lotharella</taxon>
    </lineage>
</organism>
<dbReference type="PANTHER" id="PTHR43296">
    <property type="entry name" value="PEROXISOMAL 2,4-DIENOYL-COA REDUCTASE"/>
    <property type="match status" value="1"/>
</dbReference>
<dbReference type="Gene3D" id="3.40.50.720">
    <property type="entry name" value="NAD(P)-binding Rossmann-like Domain"/>
    <property type="match status" value="1"/>
</dbReference>
<evidence type="ECO:0000256" key="2">
    <source>
        <dbReference type="ARBA" id="ARBA00023002"/>
    </source>
</evidence>
<protein>
    <recommendedName>
        <fullName evidence="3">2,4-dienoyl-CoA reductase [(3E)-enoyl-CoA-producing]</fullName>
        <ecNumber evidence="3">1.3.1.124</ecNumber>
    </recommendedName>
</protein>
<evidence type="ECO:0000256" key="5">
    <source>
        <dbReference type="ARBA" id="ARBA00048340"/>
    </source>
</evidence>
<sequence>MMGRRVHKLEEACSALKAMDAKVQALPVQGDVRDPSKLDKAINVVMSTYGQIDVLVNCAAGNFMCAAEDLLSKGFETVVGIDLQGTFNVSRACLPALKKSKRGLIINISATLQYKAAPFQIHAAAAKAGIDVVTQTLGVEWGSEYGIRCVGIAPGPIAGTTGGPTGRVFGNFLKGQDVKDIVPIGRWGETDDIGLTALFLATPAGSYINATTIVVDGGQWHDASRMYRMASPFLKAIAKQRQASKKPKSKL</sequence>
<evidence type="ECO:0000313" key="6">
    <source>
        <dbReference type="EMBL" id="CAE0671706.1"/>
    </source>
</evidence>
<dbReference type="InterPro" id="IPR002347">
    <property type="entry name" value="SDR_fam"/>
</dbReference>
<name>A0A7S4DUV9_9EUKA</name>
<dbReference type="AlphaFoldDB" id="A0A7S4DUV9"/>